<dbReference type="InterPro" id="IPR051396">
    <property type="entry name" value="Bact_Antivir_Def_Nuclease"/>
</dbReference>
<dbReference type="Pfam" id="PF13175">
    <property type="entry name" value="AAA_15"/>
    <property type="match status" value="1"/>
</dbReference>
<evidence type="ECO:0000313" key="3">
    <source>
        <dbReference type="EMBL" id="WHS67707.1"/>
    </source>
</evidence>
<keyword evidence="4" id="KW-1185">Reference proteome</keyword>
<reference evidence="3 4" key="1">
    <citation type="submission" date="2023-05" db="EMBL/GenBank/DDBJ databases">
        <authorList>
            <person name="Yin Y."/>
            <person name="Lu Z."/>
        </authorList>
    </citation>
    <scope>NUCLEOTIDE SEQUENCE [LARGE SCALE GENOMIC DNA]</scope>
    <source>
        <strain evidence="3 4">ZM22</strain>
    </source>
</reference>
<protein>
    <submittedName>
        <fullName evidence="3">DUF3696 domain-containing protein</fullName>
    </submittedName>
</protein>
<dbReference type="InterPro" id="IPR027417">
    <property type="entry name" value="P-loop_NTPase"/>
</dbReference>
<proteinExistence type="predicted"/>
<dbReference type="InterPro" id="IPR041685">
    <property type="entry name" value="AAA_GajA/Old/RecF-like"/>
</dbReference>
<sequence>MIEEITVENFKSLKNQTSIELKSINIFCGANSSGKSSILQTILLITQSFSSRFNYDSVILNGNLLRLGSMKDILSRSPLKKEITLSLKLKNLYSKTYGNYSSIYYKYSFSTDKTKNQDDDYNPSITEILFNSIQEAKDPSGKSIKSNNSILCTRFSTTNEKTLSVNNYFSPSLTNSLKLYPDSEVSRVINNSLAPYSFEIRFNKSKNIFRLMVEDFKKDKYININSGNIDSIELSKEIYPVFMDKIDDLISLQNKEKIESIRKSKDLSSFIEKRLKKTNIIDKNKFWNDLLKHEISIFPNFSKFASERITPLKVIDFIEICNSLSEEKRERLANLLSNNKLQFENYWLNSSDYVYSDLQINSIDLSNTSGALTNYFNNSLKYLGPLRSEPQAVYSSIGQPDPKNVGLKGEFTAAALHLNKNNRIKYLKPNIIEDKIEFEPCESTLAFACQVWLKYLGVISEYSTKDKGKLGYELLVKIDPEDEWHDLTHVGVGVSQILPIVLLSLLSNEGDTLIFEQPELHLHPKIQSRLLDLFYALSESGRQCIIETHSEYFIHRLRLRIAQANDNRLNENSKIYFIDKEKESSLIKSININEYGSILKWPKDFFDQTDSEIERILIEASRKKKNKKEEAIK</sequence>
<organism evidence="3 4">
    <name type="scientific">Comamonas resistens</name>
    <dbReference type="NCBI Taxonomy" id="3046670"/>
    <lineage>
        <taxon>Bacteria</taxon>
        <taxon>Pseudomonadati</taxon>
        <taxon>Pseudomonadota</taxon>
        <taxon>Betaproteobacteria</taxon>
        <taxon>Burkholderiales</taxon>
        <taxon>Comamonadaceae</taxon>
        <taxon>Comamonas</taxon>
    </lineage>
</organism>
<feature type="domain" description="Endonuclease GajA/Old nuclease/RecF-like AAA" evidence="2">
    <location>
        <begin position="1"/>
        <end position="554"/>
    </location>
</feature>
<dbReference type="PANTHER" id="PTHR43581:SF4">
    <property type="entry name" value="ATP_GTP PHOSPHATASE"/>
    <property type="match status" value="1"/>
</dbReference>
<dbReference type="EMBL" id="CP125947">
    <property type="protein sequence ID" value="WHS67707.1"/>
    <property type="molecule type" value="Genomic_DNA"/>
</dbReference>
<dbReference type="Pfam" id="PF12476">
    <property type="entry name" value="DUF3696"/>
    <property type="match status" value="1"/>
</dbReference>
<evidence type="ECO:0000259" key="2">
    <source>
        <dbReference type="Pfam" id="PF13175"/>
    </source>
</evidence>
<accession>A0ABY8SXD0</accession>
<dbReference type="Proteomes" id="UP001240697">
    <property type="component" value="Chromosome"/>
</dbReference>
<dbReference type="SUPFAM" id="SSF52540">
    <property type="entry name" value="P-loop containing nucleoside triphosphate hydrolases"/>
    <property type="match status" value="1"/>
</dbReference>
<gene>
    <name evidence="3" type="ORF">QMY55_11570</name>
</gene>
<dbReference type="RefSeq" id="WP_283488733.1">
    <property type="nucleotide sequence ID" value="NZ_CP125947.1"/>
</dbReference>
<name>A0ABY8SXD0_9BURK</name>
<dbReference type="PANTHER" id="PTHR43581">
    <property type="entry name" value="ATP/GTP PHOSPHATASE"/>
    <property type="match status" value="1"/>
</dbReference>
<evidence type="ECO:0000313" key="4">
    <source>
        <dbReference type="Proteomes" id="UP001240697"/>
    </source>
</evidence>
<evidence type="ECO:0000259" key="1">
    <source>
        <dbReference type="Pfam" id="PF12476"/>
    </source>
</evidence>
<dbReference type="InterPro" id="IPR022532">
    <property type="entry name" value="DUF3696"/>
</dbReference>
<feature type="domain" description="DUF3696" evidence="1">
    <location>
        <begin position="571"/>
        <end position="615"/>
    </location>
</feature>
<dbReference type="Gene3D" id="3.40.50.300">
    <property type="entry name" value="P-loop containing nucleotide triphosphate hydrolases"/>
    <property type="match status" value="2"/>
</dbReference>